<dbReference type="EMBL" id="LUGG01000006">
    <property type="protein sequence ID" value="OBZ73620.1"/>
    <property type="molecule type" value="Genomic_DNA"/>
</dbReference>
<dbReference type="AlphaFoldDB" id="A0A1C7M9M4"/>
<evidence type="ECO:0000313" key="1">
    <source>
        <dbReference type="EMBL" id="OBZ73620.1"/>
    </source>
</evidence>
<name>A0A1C7M9M4_GRIFR</name>
<sequence length="84" mass="9597">MLSEITPWFAKRWFGVRRLADRNGLILQGFRRDASNPPDKSQNVDFWVGRMSSPEVSLDGYAIRSKNCQVRNGSLQEILASQNI</sequence>
<reference evidence="1 2" key="1">
    <citation type="submission" date="2016-03" db="EMBL/GenBank/DDBJ databases">
        <title>Whole genome sequencing of Grifola frondosa 9006-11.</title>
        <authorList>
            <person name="Min B."/>
            <person name="Park H."/>
            <person name="Kim J.-G."/>
            <person name="Cho H."/>
            <person name="Oh Y.-L."/>
            <person name="Kong W.-S."/>
            <person name="Choi I.-G."/>
        </authorList>
    </citation>
    <scope>NUCLEOTIDE SEQUENCE [LARGE SCALE GENOMIC DNA]</scope>
    <source>
        <strain evidence="1 2">9006-11</strain>
    </source>
</reference>
<evidence type="ECO:0000313" key="2">
    <source>
        <dbReference type="Proteomes" id="UP000092993"/>
    </source>
</evidence>
<proteinExistence type="predicted"/>
<gene>
    <name evidence="1" type="ORF">A0H81_06506</name>
</gene>
<organism evidence="1 2">
    <name type="scientific">Grifola frondosa</name>
    <name type="common">Maitake</name>
    <name type="synonym">Polyporus frondosus</name>
    <dbReference type="NCBI Taxonomy" id="5627"/>
    <lineage>
        <taxon>Eukaryota</taxon>
        <taxon>Fungi</taxon>
        <taxon>Dikarya</taxon>
        <taxon>Basidiomycota</taxon>
        <taxon>Agaricomycotina</taxon>
        <taxon>Agaricomycetes</taxon>
        <taxon>Polyporales</taxon>
        <taxon>Grifolaceae</taxon>
        <taxon>Grifola</taxon>
    </lineage>
</organism>
<comment type="caution">
    <text evidence="1">The sequence shown here is derived from an EMBL/GenBank/DDBJ whole genome shotgun (WGS) entry which is preliminary data.</text>
</comment>
<keyword evidence="2" id="KW-1185">Reference proteome</keyword>
<accession>A0A1C7M9M4</accession>
<dbReference type="Proteomes" id="UP000092993">
    <property type="component" value="Unassembled WGS sequence"/>
</dbReference>
<protein>
    <submittedName>
        <fullName evidence="1">Uncharacterized protein</fullName>
    </submittedName>
</protein>